<keyword evidence="1" id="KW-1133">Transmembrane helix</keyword>
<comment type="caution">
    <text evidence="2">The sequence shown here is derived from an EMBL/GenBank/DDBJ whole genome shotgun (WGS) entry which is preliminary data.</text>
</comment>
<organism evidence="2 3">
    <name type="scientific">Fusarium solani</name>
    <name type="common">Filamentous fungus</name>
    <dbReference type="NCBI Taxonomy" id="169388"/>
    <lineage>
        <taxon>Eukaryota</taxon>
        <taxon>Fungi</taxon>
        <taxon>Dikarya</taxon>
        <taxon>Ascomycota</taxon>
        <taxon>Pezizomycotina</taxon>
        <taxon>Sordariomycetes</taxon>
        <taxon>Hypocreomycetidae</taxon>
        <taxon>Hypocreales</taxon>
        <taxon>Nectriaceae</taxon>
        <taxon>Fusarium</taxon>
        <taxon>Fusarium solani species complex</taxon>
    </lineage>
</organism>
<dbReference type="AlphaFoldDB" id="A0A9P9K4G2"/>
<proteinExistence type="predicted"/>
<dbReference type="Proteomes" id="UP000736672">
    <property type="component" value="Unassembled WGS sequence"/>
</dbReference>
<protein>
    <submittedName>
        <fullName evidence="2">Uncharacterized protein</fullName>
    </submittedName>
</protein>
<evidence type="ECO:0000256" key="1">
    <source>
        <dbReference type="SAM" id="Phobius"/>
    </source>
</evidence>
<sequence length="302" mass="34789">MNIYLFYFIPVFLLADSLLCLIWSRLFATDPVASSTHIKNGTWIRPTVPQTGPWTEILDEVQSRLSNIADNIPDYTTSRAILSMAIPINETIIFHQANRNLSIVRQENLNPAGPKNPIIELVQAMKDEPSKTLKFNQTRWQSIASKSECDRLIKHGTVLLEILKEAHTSRQVVIDVVRRMQQDSLNDLTHQICRVSEELKTHALRARVFDWPVHMSLQEAHEATQVICRQTQDVETELRALFDRVGIEMQAIRSLMRQVERVISDLRKSKPLSENTISLYESEYYWIGEAVVELVEVGWLEL</sequence>
<keyword evidence="3" id="KW-1185">Reference proteome</keyword>
<dbReference type="OrthoDB" id="10340833at2759"/>
<name>A0A9P9K4G2_FUSSL</name>
<evidence type="ECO:0000313" key="3">
    <source>
        <dbReference type="Proteomes" id="UP000736672"/>
    </source>
</evidence>
<feature type="transmembrane region" description="Helical" evidence="1">
    <location>
        <begin position="6"/>
        <end position="28"/>
    </location>
</feature>
<keyword evidence="1" id="KW-0812">Transmembrane</keyword>
<keyword evidence="1" id="KW-0472">Membrane</keyword>
<gene>
    <name evidence="2" type="ORF">B0J15DRAFT_470814</name>
</gene>
<reference evidence="2" key="1">
    <citation type="journal article" date="2021" name="Nat. Commun.">
        <title>Genetic determinants of endophytism in the Arabidopsis root mycobiome.</title>
        <authorList>
            <person name="Mesny F."/>
            <person name="Miyauchi S."/>
            <person name="Thiergart T."/>
            <person name="Pickel B."/>
            <person name="Atanasova L."/>
            <person name="Karlsson M."/>
            <person name="Huettel B."/>
            <person name="Barry K.W."/>
            <person name="Haridas S."/>
            <person name="Chen C."/>
            <person name="Bauer D."/>
            <person name="Andreopoulos W."/>
            <person name="Pangilinan J."/>
            <person name="LaButti K."/>
            <person name="Riley R."/>
            <person name="Lipzen A."/>
            <person name="Clum A."/>
            <person name="Drula E."/>
            <person name="Henrissat B."/>
            <person name="Kohler A."/>
            <person name="Grigoriev I.V."/>
            <person name="Martin F.M."/>
            <person name="Hacquard S."/>
        </authorList>
    </citation>
    <scope>NUCLEOTIDE SEQUENCE</scope>
    <source>
        <strain evidence="2">FSSC 5 MPI-SDFR-AT-0091</strain>
    </source>
</reference>
<evidence type="ECO:0000313" key="2">
    <source>
        <dbReference type="EMBL" id="KAH7239849.1"/>
    </source>
</evidence>
<dbReference type="EMBL" id="JAGTJS010000021">
    <property type="protein sequence ID" value="KAH7239849.1"/>
    <property type="molecule type" value="Genomic_DNA"/>
</dbReference>
<accession>A0A9P9K4G2</accession>